<evidence type="ECO:0000256" key="3">
    <source>
        <dbReference type="SAM" id="MobiDB-lite"/>
    </source>
</evidence>
<dbReference type="Pfam" id="PF24681">
    <property type="entry name" value="Kelch_KLHDC2_KLHL20_DRC7"/>
    <property type="match status" value="1"/>
</dbReference>
<dbReference type="OMA" id="HIMVLHA"/>
<keyword evidence="1" id="KW-0880">Kelch repeat</keyword>
<dbReference type="AlphaFoldDB" id="K3WQL2"/>
<reference evidence="5" key="1">
    <citation type="journal article" date="2010" name="Genome Biol.">
        <title>Genome sequence of the necrotrophic plant pathogen Pythium ultimum reveals original pathogenicity mechanisms and effector repertoire.</title>
        <authorList>
            <person name="Levesque C.A."/>
            <person name="Brouwer H."/>
            <person name="Cano L."/>
            <person name="Hamilton J.P."/>
            <person name="Holt C."/>
            <person name="Huitema E."/>
            <person name="Raffaele S."/>
            <person name="Robideau G.P."/>
            <person name="Thines M."/>
            <person name="Win J."/>
            <person name="Zerillo M.M."/>
            <person name="Beakes G.W."/>
            <person name="Boore J.L."/>
            <person name="Busam D."/>
            <person name="Dumas B."/>
            <person name="Ferriera S."/>
            <person name="Fuerstenberg S.I."/>
            <person name="Gachon C.M."/>
            <person name="Gaulin E."/>
            <person name="Govers F."/>
            <person name="Grenville-Briggs L."/>
            <person name="Horner N."/>
            <person name="Hostetler J."/>
            <person name="Jiang R.H."/>
            <person name="Johnson J."/>
            <person name="Krajaejun T."/>
            <person name="Lin H."/>
            <person name="Meijer H.J."/>
            <person name="Moore B."/>
            <person name="Morris P."/>
            <person name="Phuntmart V."/>
            <person name="Puiu D."/>
            <person name="Shetty J."/>
            <person name="Stajich J.E."/>
            <person name="Tripathy S."/>
            <person name="Wawra S."/>
            <person name="van West P."/>
            <person name="Whitty B.R."/>
            <person name="Coutinho P.M."/>
            <person name="Henrissat B."/>
            <person name="Martin F."/>
            <person name="Thomas P.D."/>
            <person name="Tyler B.M."/>
            <person name="De Vries R.P."/>
            <person name="Kamoun S."/>
            <person name="Yandell M."/>
            <person name="Tisserat N."/>
            <person name="Buell C.R."/>
        </authorList>
    </citation>
    <scope>NUCLEOTIDE SEQUENCE</scope>
    <source>
        <strain evidence="5">DAOM:BR144</strain>
    </source>
</reference>
<dbReference type="HOGENOM" id="CLU_031161_0_0_1"/>
<evidence type="ECO:0000313" key="4">
    <source>
        <dbReference type="EnsemblProtists" id="PYU1_T007254"/>
    </source>
</evidence>
<feature type="region of interest" description="Disordered" evidence="3">
    <location>
        <begin position="371"/>
        <end position="396"/>
    </location>
</feature>
<dbReference type="Gene3D" id="2.120.10.80">
    <property type="entry name" value="Kelch-type beta propeller"/>
    <property type="match status" value="2"/>
</dbReference>
<dbReference type="STRING" id="431595.K3WQL2"/>
<dbReference type="Pfam" id="PF01344">
    <property type="entry name" value="Kelch_1"/>
    <property type="match status" value="1"/>
</dbReference>
<feature type="compositionally biased region" description="Polar residues" evidence="3">
    <location>
        <begin position="374"/>
        <end position="390"/>
    </location>
</feature>
<dbReference type="EMBL" id="GL376629">
    <property type="status" value="NOT_ANNOTATED_CDS"/>
    <property type="molecule type" value="Genomic_DNA"/>
</dbReference>
<sequence length="396" mass="44978">MFIFGGYDGRDGNYFNDLFYFNFESQRWDEMPSIVGNRPEARTDHIMVLHSSCIYIFGGYNGSCRFNDLCEYSVEKKRWHRIEANGSIPSRRFGHSGVVHAASNRLIVFGGWDGRDTLNDLFEFNFVTNEWRKMETRGTSPPHRYRHTAVIFGDNMFVFGGVDKTHSRFNDLQRLDLLTNTWSEVCTTGSIPSSRTFHRAVVVGSKMYLLGGYDGTDRLQDLYAIDVGALSPPSLVDICSEYIRRNTDAILDVTTFKGVPSDVLDHVIFKRDGESHLRGKCKVCRSGRCCVYRVRKDDTPDTENSPPANRDKNDTNQKKEYVCLCGHSNYHHELIDESKLYGKKPVDSTSTKVLMLCGSIYKRLFDTNSSSSSYLLGSPTSRFSEDSSISGKECIT</sequence>
<dbReference type="InParanoid" id="K3WQL2"/>
<dbReference type="Proteomes" id="UP000019132">
    <property type="component" value="Unassembled WGS sequence"/>
</dbReference>
<dbReference type="InterPro" id="IPR015915">
    <property type="entry name" value="Kelch-typ_b-propeller"/>
</dbReference>
<accession>K3WQL2</accession>
<proteinExistence type="predicted"/>
<keyword evidence="2" id="KW-0677">Repeat</keyword>
<dbReference type="eggNOG" id="ENOG502SGMZ">
    <property type="taxonomic scope" value="Eukaryota"/>
</dbReference>
<dbReference type="InterPro" id="IPR006652">
    <property type="entry name" value="Kelch_1"/>
</dbReference>
<protein>
    <submittedName>
        <fullName evidence="4">Uncharacterized protein</fullName>
    </submittedName>
</protein>
<dbReference type="PANTHER" id="PTHR46093">
    <property type="entry name" value="ACYL-COA-BINDING DOMAIN-CONTAINING PROTEIN 5"/>
    <property type="match status" value="1"/>
</dbReference>
<dbReference type="SUPFAM" id="SSF117281">
    <property type="entry name" value="Kelch motif"/>
    <property type="match status" value="1"/>
</dbReference>
<evidence type="ECO:0000256" key="1">
    <source>
        <dbReference type="ARBA" id="ARBA00022441"/>
    </source>
</evidence>
<reference evidence="4" key="3">
    <citation type="submission" date="2015-02" db="UniProtKB">
        <authorList>
            <consortium name="EnsemblProtists"/>
        </authorList>
    </citation>
    <scope>IDENTIFICATION</scope>
    <source>
        <strain evidence="4">DAOM BR144</strain>
    </source>
</reference>
<evidence type="ECO:0000313" key="5">
    <source>
        <dbReference type="Proteomes" id="UP000019132"/>
    </source>
</evidence>
<dbReference type="SMART" id="SM00612">
    <property type="entry name" value="Kelch"/>
    <property type="match status" value="4"/>
</dbReference>
<dbReference type="VEuPathDB" id="FungiDB:PYU1_G007239"/>
<reference evidence="5" key="2">
    <citation type="submission" date="2010-04" db="EMBL/GenBank/DDBJ databases">
        <authorList>
            <person name="Buell R."/>
            <person name="Hamilton J."/>
            <person name="Hostetler J."/>
        </authorList>
    </citation>
    <scope>NUCLEOTIDE SEQUENCE [LARGE SCALE GENOMIC DNA]</scope>
    <source>
        <strain evidence="5">DAOM:BR144</strain>
    </source>
</reference>
<dbReference type="EnsemblProtists" id="PYU1_T007254">
    <property type="protein sequence ID" value="PYU1_T007254"/>
    <property type="gene ID" value="PYU1_G007239"/>
</dbReference>
<name>K3WQL2_GLOUD</name>
<keyword evidence="5" id="KW-1185">Reference proteome</keyword>
<dbReference type="PANTHER" id="PTHR46093:SF18">
    <property type="entry name" value="FIBRONECTIN TYPE-III DOMAIN-CONTAINING PROTEIN"/>
    <property type="match status" value="1"/>
</dbReference>
<evidence type="ECO:0000256" key="2">
    <source>
        <dbReference type="ARBA" id="ARBA00022737"/>
    </source>
</evidence>
<organism evidence="4 5">
    <name type="scientific">Globisporangium ultimum (strain ATCC 200006 / CBS 805.95 / DAOM BR144)</name>
    <name type="common">Pythium ultimum</name>
    <dbReference type="NCBI Taxonomy" id="431595"/>
    <lineage>
        <taxon>Eukaryota</taxon>
        <taxon>Sar</taxon>
        <taxon>Stramenopiles</taxon>
        <taxon>Oomycota</taxon>
        <taxon>Peronosporomycetes</taxon>
        <taxon>Pythiales</taxon>
        <taxon>Pythiaceae</taxon>
        <taxon>Globisporangium</taxon>
    </lineage>
</organism>